<evidence type="ECO:0000256" key="4">
    <source>
        <dbReference type="ARBA" id="ARBA00023008"/>
    </source>
</evidence>
<dbReference type="PANTHER" id="PTHR33021">
    <property type="entry name" value="BLUE COPPER PROTEIN"/>
    <property type="match status" value="1"/>
</dbReference>
<keyword evidence="7" id="KW-0812">Transmembrane</keyword>
<organism evidence="10 11">
    <name type="scientific">Lupinus luteus</name>
    <name type="common">European yellow lupine</name>
    <dbReference type="NCBI Taxonomy" id="3873"/>
    <lineage>
        <taxon>Eukaryota</taxon>
        <taxon>Viridiplantae</taxon>
        <taxon>Streptophyta</taxon>
        <taxon>Embryophyta</taxon>
        <taxon>Tracheophyta</taxon>
        <taxon>Spermatophyta</taxon>
        <taxon>Magnoliopsida</taxon>
        <taxon>eudicotyledons</taxon>
        <taxon>Gunneridae</taxon>
        <taxon>Pentapetalae</taxon>
        <taxon>rosids</taxon>
        <taxon>fabids</taxon>
        <taxon>Fabales</taxon>
        <taxon>Fabaceae</taxon>
        <taxon>Papilionoideae</taxon>
        <taxon>50 kb inversion clade</taxon>
        <taxon>genistoids sensu lato</taxon>
        <taxon>core genistoids</taxon>
        <taxon>Genisteae</taxon>
        <taxon>Lupinus</taxon>
    </lineage>
</organism>
<keyword evidence="5" id="KW-0325">Glycoprotein</keyword>
<dbReference type="InterPro" id="IPR028871">
    <property type="entry name" value="BlueCu_1_BS"/>
</dbReference>
<dbReference type="InterPro" id="IPR003245">
    <property type="entry name" value="Phytocyanin_dom"/>
</dbReference>
<evidence type="ECO:0000256" key="7">
    <source>
        <dbReference type="SAM" id="Phobius"/>
    </source>
</evidence>
<dbReference type="Gene3D" id="2.60.40.420">
    <property type="entry name" value="Cupredoxins - blue copper proteins"/>
    <property type="match status" value="1"/>
</dbReference>
<protein>
    <recommendedName>
        <fullName evidence="9">Phytocyanin domain-containing protein</fullName>
    </recommendedName>
</protein>
<reference evidence="10 11" key="1">
    <citation type="submission" date="2024-03" db="EMBL/GenBank/DDBJ databases">
        <authorList>
            <person name="Martinez-Hernandez J."/>
        </authorList>
    </citation>
    <scope>NUCLEOTIDE SEQUENCE [LARGE SCALE GENOMIC DNA]</scope>
</reference>
<gene>
    <name evidence="10" type="ORF">LLUT_LOCUS28419</name>
</gene>
<keyword evidence="2" id="KW-0479">Metal-binding</keyword>
<proteinExistence type="predicted"/>
<feature type="chain" id="PRO_5043987782" description="Phytocyanin domain-containing protein" evidence="8">
    <location>
        <begin position="24"/>
        <end position="188"/>
    </location>
</feature>
<evidence type="ECO:0000313" key="10">
    <source>
        <dbReference type="EMBL" id="CAL0327359.1"/>
    </source>
</evidence>
<dbReference type="CDD" id="cd04216">
    <property type="entry name" value="Phytocyanin"/>
    <property type="match status" value="1"/>
</dbReference>
<accession>A0AAV1Y2J5</accession>
<dbReference type="FunFam" id="2.60.40.420:FF:000003">
    <property type="entry name" value="Blue copper"/>
    <property type="match status" value="1"/>
</dbReference>
<dbReference type="EMBL" id="CAXHTB010000020">
    <property type="protein sequence ID" value="CAL0327359.1"/>
    <property type="molecule type" value="Genomic_DNA"/>
</dbReference>
<dbReference type="PROSITE" id="PS51485">
    <property type="entry name" value="PHYTOCYANIN"/>
    <property type="match status" value="1"/>
</dbReference>
<dbReference type="GO" id="GO:0005886">
    <property type="term" value="C:plasma membrane"/>
    <property type="evidence" value="ECO:0007669"/>
    <property type="project" value="TreeGrafter"/>
</dbReference>
<dbReference type="PROSITE" id="PS00196">
    <property type="entry name" value="COPPER_BLUE"/>
    <property type="match status" value="1"/>
</dbReference>
<keyword evidence="7" id="KW-1133">Transmembrane helix</keyword>
<keyword evidence="8" id="KW-0732">Signal</keyword>
<feature type="signal peptide" evidence="8">
    <location>
        <begin position="1"/>
        <end position="23"/>
    </location>
</feature>
<evidence type="ECO:0000259" key="9">
    <source>
        <dbReference type="PROSITE" id="PS51485"/>
    </source>
</evidence>
<evidence type="ECO:0000256" key="5">
    <source>
        <dbReference type="ARBA" id="ARBA00023180"/>
    </source>
</evidence>
<dbReference type="AlphaFoldDB" id="A0AAV1Y2J5"/>
<keyword evidence="7" id="KW-0472">Membrane</keyword>
<dbReference type="Pfam" id="PF02298">
    <property type="entry name" value="Cu_bind_like"/>
    <property type="match status" value="1"/>
</dbReference>
<keyword evidence="1" id="KW-0813">Transport</keyword>
<evidence type="ECO:0000256" key="1">
    <source>
        <dbReference type="ARBA" id="ARBA00022448"/>
    </source>
</evidence>
<dbReference type="Proteomes" id="UP001497480">
    <property type="component" value="Unassembled WGS sequence"/>
</dbReference>
<dbReference type="GO" id="GO:0009055">
    <property type="term" value="F:electron transfer activity"/>
    <property type="evidence" value="ECO:0007669"/>
    <property type="project" value="InterPro"/>
</dbReference>
<dbReference type="GO" id="GO:0046872">
    <property type="term" value="F:metal ion binding"/>
    <property type="evidence" value="ECO:0007669"/>
    <property type="project" value="UniProtKB-KW"/>
</dbReference>
<sequence length="188" mass="19334">MAFSNVLALCILLAINITMPTFAAIYTVGDTSGWTIGADYSTWTSDKAFSVGDSLVFNYGAGHTVDEVKESDYKSCTTGNSISTDSSGATTIALKREGTHYFICAIPGHCAGGMKVAVTVKAGKQTTPSATPSSASPSSGKGSPSDATTVTPTTSSSTKSYASSASSASPFVAMLIFSWVTCYVLLLL</sequence>
<feature type="compositionally biased region" description="Low complexity" evidence="6">
    <location>
        <begin position="126"/>
        <end position="163"/>
    </location>
</feature>
<dbReference type="InterPro" id="IPR039391">
    <property type="entry name" value="Phytocyanin-like"/>
</dbReference>
<feature type="region of interest" description="Disordered" evidence="6">
    <location>
        <begin position="125"/>
        <end position="163"/>
    </location>
</feature>
<evidence type="ECO:0000256" key="2">
    <source>
        <dbReference type="ARBA" id="ARBA00022723"/>
    </source>
</evidence>
<keyword evidence="3" id="KW-0249">Electron transport</keyword>
<dbReference type="PANTHER" id="PTHR33021:SF193">
    <property type="entry name" value="OS06G0218600 PROTEIN"/>
    <property type="match status" value="1"/>
</dbReference>
<evidence type="ECO:0000256" key="3">
    <source>
        <dbReference type="ARBA" id="ARBA00022982"/>
    </source>
</evidence>
<evidence type="ECO:0000313" key="11">
    <source>
        <dbReference type="Proteomes" id="UP001497480"/>
    </source>
</evidence>
<feature type="domain" description="Phytocyanin" evidence="9">
    <location>
        <begin position="24"/>
        <end position="122"/>
    </location>
</feature>
<keyword evidence="4" id="KW-0186">Copper</keyword>
<dbReference type="InterPro" id="IPR008972">
    <property type="entry name" value="Cupredoxin"/>
</dbReference>
<name>A0AAV1Y2J5_LUPLU</name>
<comment type="caution">
    <text evidence="10">The sequence shown here is derived from an EMBL/GenBank/DDBJ whole genome shotgun (WGS) entry which is preliminary data.</text>
</comment>
<evidence type="ECO:0000256" key="8">
    <source>
        <dbReference type="SAM" id="SignalP"/>
    </source>
</evidence>
<keyword evidence="11" id="KW-1185">Reference proteome</keyword>
<dbReference type="SUPFAM" id="SSF49503">
    <property type="entry name" value="Cupredoxins"/>
    <property type="match status" value="1"/>
</dbReference>
<feature type="transmembrane region" description="Helical" evidence="7">
    <location>
        <begin position="168"/>
        <end position="187"/>
    </location>
</feature>
<evidence type="ECO:0000256" key="6">
    <source>
        <dbReference type="SAM" id="MobiDB-lite"/>
    </source>
</evidence>